<feature type="transmembrane region" description="Helical" evidence="9">
    <location>
        <begin position="465"/>
        <end position="491"/>
    </location>
</feature>
<organism evidence="11">
    <name type="scientific">Chromera velia CCMP2878</name>
    <dbReference type="NCBI Taxonomy" id="1169474"/>
    <lineage>
        <taxon>Eukaryota</taxon>
        <taxon>Sar</taxon>
        <taxon>Alveolata</taxon>
        <taxon>Colpodellida</taxon>
        <taxon>Chromeraceae</taxon>
        <taxon>Chromera</taxon>
    </lineage>
</organism>
<feature type="transmembrane region" description="Helical" evidence="9">
    <location>
        <begin position="1206"/>
        <end position="1229"/>
    </location>
</feature>
<dbReference type="Gene3D" id="1.20.1640.10">
    <property type="entry name" value="Multidrug efflux transporter AcrB transmembrane domain"/>
    <property type="match status" value="2"/>
</dbReference>
<evidence type="ECO:0000256" key="2">
    <source>
        <dbReference type="ARBA" id="ARBA00005585"/>
    </source>
</evidence>
<keyword evidence="5 9" id="KW-0472">Membrane</keyword>
<feature type="compositionally biased region" description="Basic and acidic residues" evidence="8">
    <location>
        <begin position="705"/>
        <end position="724"/>
    </location>
</feature>
<keyword evidence="7" id="KW-0175">Coiled coil</keyword>
<feature type="coiled-coil region" evidence="7">
    <location>
        <begin position="576"/>
        <end position="603"/>
    </location>
</feature>
<feature type="region of interest" description="Disordered" evidence="8">
    <location>
        <begin position="273"/>
        <end position="305"/>
    </location>
</feature>
<dbReference type="InterPro" id="IPR051697">
    <property type="entry name" value="Patched_domain-protein"/>
</dbReference>
<dbReference type="SUPFAM" id="SSF82866">
    <property type="entry name" value="Multidrug efflux transporter AcrB transmembrane domain"/>
    <property type="match status" value="2"/>
</dbReference>
<dbReference type="EMBL" id="CDMZ01001495">
    <property type="protein sequence ID" value="CEM33456.1"/>
    <property type="molecule type" value="Genomic_DNA"/>
</dbReference>
<dbReference type="GO" id="GO:0016020">
    <property type="term" value="C:membrane"/>
    <property type="evidence" value="ECO:0007669"/>
    <property type="project" value="UniProtKB-SubCell"/>
</dbReference>
<comment type="subcellular location">
    <subcellularLocation>
        <location evidence="1">Membrane</location>
        <topology evidence="1">Multi-pass membrane protein</topology>
    </subcellularLocation>
</comment>
<dbReference type="InterPro" id="IPR003392">
    <property type="entry name" value="PTHD_SSD"/>
</dbReference>
<protein>
    <recommendedName>
        <fullName evidence="10">SSD domain-containing protein</fullName>
    </recommendedName>
</protein>
<feature type="transmembrane region" description="Helical" evidence="9">
    <location>
        <begin position="1305"/>
        <end position="1332"/>
    </location>
</feature>
<feature type="region of interest" description="Disordered" evidence="8">
    <location>
        <begin position="635"/>
        <end position="729"/>
    </location>
</feature>
<evidence type="ECO:0000256" key="9">
    <source>
        <dbReference type="SAM" id="Phobius"/>
    </source>
</evidence>
<feature type="transmembrane region" description="Helical" evidence="9">
    <location>
        <begin position="973"/>
        <end position="998"/>
    </location>
</feature>
<keyword evidence="6" id="KW-0325">Glycoprotein</keyword>
<evidence type="ECO:0000256" key="4">
    <source>
        <dbReference type="ARBA" id="ARBA00022989"/>
    </source>
</evidence>
<feature type="transmembrane region" description="Helical" evidence="9">
    <location>
        <begin position="1276"/>
        <end position="1299"/>
    </location>
</feature>
<feature type="transmembrane region" description="Helical" evidence="9">
    <location>
        <begin position="1235"/>
        <end position="1255"/>
    </location>
</feature>
<dbReference type="PANTHER" id="PTHR10796:SF92">
    <property type="entry name" value="PATCHED-RELATED, ISOFORM A"/>
    <property type="match status" value="1"/>
</dbReference>
<feature type="compositionally biased region" description="Basic and acidic residues" evidence="8">
    <location>
        <begin position="844"/>
        <end position="875"/>
    </location>
</feature>
<feature type="compositionally biased region" description="Acidic residues" evidence="8">
    <location>
        <begin position="754"/>
        <end position="766"/>
    </location>
</feature>
<reference evidence="11" key="1">
    <citation type="submission" date="2014-11" db="EMBL/GenBank/DDBJ databases">
        <authorList>
            <person name="Otto D Thomas"/>
            <person name="Naeem Raeece"/>
        </authorList>
    </citation>
    <scope>NUCLEOTIDE SEQUENCE</scope>
</reference>
<evidence type="ECO:0000256" key="8">
    <source>
        <dbReference type="SAM" id="MobiDB-lite"/>
    </source>
</evidence>
<evidence type="ECO:0000259" key="10">
    <source>
        <dbReference type="PROSITE" id="PS50156"/>
    </source>
</evidence>
<feature type="compositionally biased region" description="Polar residues" evidence="8">
    <location>
        <begin position="636"/>
        <end position="666"/>
    </location>
</feature>
<dbReference type="PhylomeDB" id="A0A0G4GS51"/>
<feature type="transmembrane region" description="Helical" evidence="9">
    <location>
        <begin position="388"/>
        <end position="410"/>
    </location>
</feature>
<feature type="transmembrane region" description="Helical" evidence="9">
    <location>
        <begin position="503"/>
        <end position="526"/>
    </location>
</feature>
<evidence type="ECO:0000313" key="11">
    <source>
        <dbReference type="EMBL" id="CEM33456.1"/>
    </source>
</evidence>
<dbReference type="InterPro" id="IPR000731">
    <property type="entry name" value="SSD"/>
</dbReference>
<feature type="transmembrane region" description="Helical" evidence="9">
    <location>
        <begin position="44"/>
        <end position="64"/>
    </location>
</feature>
<evidence type="ECO:0000256" key="3">
    <source>
        <dbReference type="ARBA" id="ARBA00022692"/>
    </source>
</evidence>
<evidence type="ECO:0000256" key="1">
    <source>
        <dbReference type="ARBA" id="ARBA00004141"/>
    </source>
</evidence>
<accession>A0A0G4GS51</accession>
<dbReference type="VEuPathDB" id="CryptoDB:Cvel_23145"/>
<keyword evidence="4 9" id="KW-1133">Transmembrane helix</keyword>
<feature type="transmembrane region" description="Helical" evidence="9">
    <location>
        <begin position="357"/>
        <end position="376"/>
    </location>
</feature>
<proteinExistence type="inferred from homology"/>
<feature type="region of interest" description="Disordered" evidence="8">
    <location>
        <begin position="754"/>
        <end position="930"/>
    </location>
</feature>
<dbReference type="Pfam" id="PF02460">
    <property type="entry name" value="Patched"/>
    <property type="match status" value="1"/>
</dbReference>
<name>A0A0G4GS51_9ALVE</name>
<keyword evidence="3 9" id="KW-0812">Transmembrane</keyword>
<feature type="transmembrane region" description="Helical" evidence="9">
    <location>
        <begin position="422"/>
        <end position="444"/>
    </location>
</feature>
<evidence type="ECO:0000256" key="5">
    <source>
        <dbReference type="ARBA" id="ARBA00023136"/>
    </source>
</evidence>
<sequence length="1481" mass="162739">MDRKESDCRKGWKRFAGCFGSARARMYASTSMFFKRVGYAAYDFPLLIIGVSFLVCALLSLGLMRASMRYQWTKDFAPTDSETARDIQRMRKSFGGPNFWVSVLVLPRDDGQGGDVNLMSPSAMKEIDALDDSIRSLKVRFPKKGGKSVQFRDVCRMQGDGVCEYAALPKLYRITQNDLDQRDRGYMSRFGRPVIRWPSHQFAPRPWAMRLVDVPTLFTGAKCVLVDGAEEVGVRKDCKQLQQRLEQEGGDQLRHVRVVSAKGVALFYRTQAGDGMPFTPSPQDPETPSDMRRNPTGPHPHRNATTDEVMGWLAAVEEELKQNPKWASNPEIKVKILSSRSYDDALEESTMITTGDLVRYGVITVILCLYAVGVQFSRRVSEWKVVPTLMGTLAPVLGYLGASGLLYLFGLPHTSANTAVPFLVLGIGVDDFFVILGLYNLTGADVRSVRRQKEGLLPRRPRERVGLTVAEAGMSISLTTATDVLGLAFGLASPSFAIRNFCLFMLVALVFGYLMCLTFFLAFLGLDARREALEEKGYIRSLIRVLTSNPFRSQSARDLEDPALDLFETRKKFLIAQGVEEEAASAQAKVDTARAMLEEAEDLLVQQQVFLQLAVEQALHPRRWSHVTYLKLRPALSNSPPTVSDSHSSTEAGSSGKPSHRGSSMTAPKRGSKVQRDREKRNTTTHSNSGLDPSLAGTALSPPGVDRETDAMPLHSSEESELHRPQRRVNARRMNTAATVAPLLLDADPGEDLVEEAEEGEVEEGDHTDAQASQSPKQPSDGSGLHFTSSHYDRTPPGLSLSHPTHLQEDGVNEPSPLSPLQHSNSPFSPPAHVEEGEGEGEGTGERPTDDMHFSSYHTEAKASSHFSRSNEHHASSAGVPADSSHRPGEQARVNGRRQGPGGSAEAHPSSCASEKAHVRRKNEKSPDSLQVRSQRLGLLKVPSKETAAAVPVAPGTFSGWSIRMITNWYARWLVHPVGIVVVILLWLLYLGVAISYLPNMRYGLQPQELSNLDSPVRDFFKYFKKFEDTGLVGTVFFDPGAEWWEKDVQDTLLQMVAVQEDAEYQNSVRCGLGAFLEERRRSGEATWGSREEFEERLGDWLQSRVGHYYKFDFVWKNPETMRGLETWRYSVEEGHCMSSGCVTRQMTGIRKDLDEFSQRGLFHARYVEQLHLLSELDLVILESTLISLMGVLLAALAVSLVVLKCFWAVVFVLAMVISIDVGMLGYMVMQDLSLSVLTSVILIICAGFAVDYVAHICHAFSSSLGVGRQQRAVEALGTLGSPVFHGAVTVLLAAAPAALSQSNIFLVFFKMITLAITFALAHGIVVVPVLLSLVGPSGSSTVDGVHTDLKGLPSESFEAQGDAFGQKDMISSRSFPSPQKRKVFGGATGRSGMQGDGANANGVHDQGSTDVLITEEREAALYRLVAGLQEDSPDLVSSLQETELAEKGMGAEGEGEREGEGGQLLRLPSWIFIGPITDRA</sequence>
<feature type="compositionally biased region" description="Polar residues" evidence="8">
    <location>
        <begin position="770"/>
        <end position="790"/>
    </location>
</feature>
<dbReference type="PROSITE" id="PS50156">
    <property type="entry name" value="SSD"/>
    <property type="match status" value="1"/>
</dbReference>
<gene>
    <name evidence="11" type="ORF">Cvel_23145</name>
</gene>
<evidence type="ECO:0000256" key="6">
    <source>
        <dbReference type="ARBA" id="ARBA00023180"/>
    </source>
</evidence>
<feature type="domain" description="SSD" evidence="10">
    <location>
        <begin position="356"/>
        <end position="526"/>
    </location>
</feature>
<evidence type="ECO:0000256" key="7">
    <source>
        <dbReference type="SAM" id="Coils"/>
    </source>
</evidence>
<comment type="similarity">
    <text evidence="2">Belongs to the patched family.</text>
</comment>
<dbReference type="PANTHER" id="PTHR10796">
    <property type="entry name" value="PATCHED-RELATED"/>
    <property type="match status" value="1"/>
</dbReference>
<feature type="transmembrane region" description="Helical" evidence="9">
    <location>
        <begin position="1179"/>
        <end position="1199"/>
    </location>
</feature>